<dbReference type="InterPro" id="IPR001017">
    <property type="entry name" value="DH_E1"/>
</dbReference>
<dbReference type="KEGG" id="cti:RALTA_B0156"/>
<dbReference type="GO" id="GO:0004739">
    <property type="term" value="F:pyruvate dehydrogenase (acetyl-transferring) activity"/>
    <property type="evidence" value="ECO:0007669"/>
    <property type="project" value="TreeGrafter"/>
</dbReference>
<dbReference type="CDD" id="cd02000">
    <property type="entry name" value="TPP_E1_PDC_ADC_BCADC"/>
    <property type="match status" value="1"/>
</dbReference>
<name>B2AHV9_CUPTR</name>
<comment type="cofactor">
    <cofactor evidence="1">
        <name>thiamine diphosphate</name>
        <dbReference type="ChEBI" id="CHEBI:58937"/>
    </cofactor>
</comment>
<protein>
    <submittedName>
        <fullName evidence="5">Acetoin:2,6-dichlorophenolindophenol oxidoreductase alpha subunit</fullName>
        <ecNumber evidence="5">1.1.1.-</ecNumber>
    </submittedName>
</protein>
<dbReference type="Proteomes" id="UP000001692">
    <property type="component" value="Chromosome 2"/>
</dbReference>
<evidence type="ECO:0000256" key="1">
    <source>
        <dbReference type="ARBA" id="ARBA00001964"/>
    </source>
</evidence>
<gene>
    <name evidence="5" type="primary">acoA</name>
    <name evidence="5" type="ordered locus">RALTA_B0156</name>
</gene>
<accession>B2AHV9</accession>
<dbReference type="InterPro" id="IPR050642">
    <property type="entry name" value="PDH_E1_Alpha_Subunit"/>
</dbReference>
<dbReference type="PANTHER" id="PTHR11516">
    <property type="entry name" value="PYRUVATE DEHYDROGENASE E1 COMPONENT, ALPHA SUBUNIT BACTERIAL AND ORGANELLAR"/>
    <property type="match status" value="1"/>
</dbReference>
<evidence type="ECO:0000313" key="6">
    <source>
        <dbReference type="Proteomes" id="UP000001692"/>
    </source>
</evidence>
<dbReference type="EMBL" id="CU633750">
    <property type="protein sequence ID" value="CAP63358.1"/>
    <property type="molecule type" value="Genomic_DNA"/>
</dbReference>
<dbReference type="HOGENOM" id="CLU_029393_5_0_4"/>
<dbReference type="eggNOG" id="COG1071">
    <property type="taxonomic scope" value="Bacteria"/>
</dbReference>
<dbReference type="Gene3D" id="3.40.50.970">
    <property type="match status" value="1"/>
</dbReference>
<dbReference type="GO" id="GO:0006086">
    <property type="term" value="P:pyruvate decarboxylation to acetyl-CoA"/>
    <property type="evidence" value="ECO:0007669"/>
    <property type="project" value="TreeGrafter"/>
</dbReference>
<feature type="domain" description="Dehydrogenase E1 component" evidence="4">
    <location>
        <begin position="34"/>
        <end position="333"/>
    </location>
</feature>
<evidence type="ECO:0000259" key="4">
    <source>
        <dbReference type="Pfam" id="PF00676"/>
    </source>
</evidence>
<evidence type="ECO:0000313" key="5">
    <source>
        <dbReference type="EMBL" id="CAP63358.1"/>
    </source>
</evidence>
<dbReference type="SUPFAM" id="SSF52518">
    <property type="entry name" value="Thiamin diphosphate-binding fold (THDP-binding)"/>
    <property type="match status" value="1"/>
</dbReference>
<proteinExistence type="predicted"/>
<dbReference type="PANTHER" id="PTHR11516:SF60">
    <property type="entry name" value="PYRUVATE DEHYDROGENASE E1 COMPONENT SUBUNIT ALPHA"/>
    <property type="match status" value="1"/>
</dbReference>
<organism evidence="5 6">
    <name type="scientific">Cupriavidus taiwanensis (strain DSM 17343 / BCRC 17206 / CCUG 44338 / CIP 107171 / LMG 19424 / R1)</name>
    <name type="common">Ralstonia taiwanensis (strain LMG 19424)</name>
    <dbReference type="NCBI Taxonomy" id="977880"/>
    <lineage>
        <taxon>Bacteria</taxon>
        <taxon>Pseudomonadati</taxon>
        <taxon>Pseudomonadota</taxon>
        <taxon>Betaproteobacteria</taxon>
        <taxon>Burkholderiales</taxon>
        <taxon>Burkholderiaceae</taxon>
        <taxon>Cupriavidus</taxon>
    </lineage>
</organism>
<dbReference type="AlphaFoldDB" id="B2AHV9"/>
<keyword evidence="3" id="KW-0786">Thiamine pyrophosphate</keyword>
<reference evidence="5 6" key="1">
    <citation type="journal article" date="2008" name="Genome Res.">
        <title>Genome sequence of the beta-rhizobium Cupriavidus taiwanensis and comparative genomics of rhizobia.</title>
        <authorList>
            <person name="Amadou C."/>
            <person name="Pascal G."/>
            <person name="Mangenot S."/>
            <person name="Glew M."/>
            <person name="Bontemps C."/>
            <person name="Capela D."/>
            <person name="Carrere S."/>
            <person name="Cruveiller S."/>
            <person name="Dossat C."/>
            <person name="Lajus A."/>
            <person name="Marchetti M."/>
            <person name="Poinsot V."/>
            <person name="Rouy Z."/>
            <person name="Servin B."/>
            <person name="Saad M."/>
            <person name="Schenowitz C."/>
            <person name="Barbe V."/>
            <person name="Batut J."/>
            <person name="Medigue C."/>
            <person name="Masson-Boivin C."/>
        </authorList>
    </citation>
    <scope>NUCLEOTIDE SEQUENCE [LARGE SCALE GENOMIC DNA]</scope>
    <source>
        <strain evidence="6">DSM 17343 / BCRC 17206 / CCUG 44338 / CIP 107171 / LMG 19424 / R1</strain>
    </source>
</reference>
<evidence type="ECO:0000256" key="2">
    <source>
        <dbReference type="ARBA" id="ARBA00023002"/>
    </source>
</evidence>
<dbReference type="Pfam" id="PF00676">
    <property type="entry name" value="E1_dh"/>
    <property type="match status" value="1"/>
</dbReference>
<keyword evidence="2 5" id="KW-0560">Oxidoreductase</keyword>
<dbReference type="EC" id="1.1.1.-" evidence="5"/>
<dbReference type="InterPro" id="IPR029061">
    <property type="entry name" value="THDP-binding"/>
</dbReference>
<keyword evidence="6" id="KW-1185">Reference proteome</keyword>
<sequence>MQHLKTKETDMTARASHDPAALPLDKETLLTVYRKMRTIRDFEERLHVDFARGDIPGFVHLYAGEEAAGVGILHHLHDGDRIASTHRGHGHCIAKGVDPVAMMKEIYGKKGGSCNGKGGSMHIADLSKGMMGANGILGAGAPLICGAALAAKFRGKGEVGITFCGDGASNQGTFLESLNLAAVWNLPVIFVIENNGYAESTSRDYGTAVDSYVDRAAGFGIPGVTVDGTDFFAVHEAAGEVIRRAREGGGPSLLECKMVRFYGHFEGDAQTYRAAGELDDIRANKDCLKLFGRTVTQAGVVAREELDAIDREVAALIEHAVQEAKAAPQPGPEDLLTDVYVSY</sequence>
<evidence type="ECO:0000256" key="3">
    <source>
        <dbReference type="ARBA" id="ARBA00023052"/>
    </source>
</evidence>